<dbReference type="GO" id="GO:0009307">
    <property type="term" value="P:DNA restriction-modification system"/>
    <property type="evidence" value="ECO:0007669"/>
    <property type="project" value="UniProtKB-KW"/>
</dbReference>
<protein>
    <recommendedName>
        <fullName evidence="4">Type I restriction modification DNA specificity domain-containing protein</fullName>
    </recommendedName>
</protein>
<dbReference type="InterPro" id="IPR044946">
    <property type="entry name" value="Restrct_endonuc_typeI_TRD_sf"/>
</dbReference>
<dbReference type="EMBL" id="BARS01003951">
    <property type="protein sequence ID" value="GAF70647.1"/>
    <property type="molecule type" value="Genomic_DNA"/>
</dbReference>
<dbReference type="GO" id="GO:0003677">
    <property type="term" value="F:DNA binding"/>
    <property type="evidence" value="ECO:0007669"/>
    <property type="project" value="UniProtKB-KW"/>
</dbReference>
<evidence type="ECO:0000256" key="1">
    <source>
        <dbReference type="ARBA" id="ARBA00010923"/>
    </source>
</evidence>
<dbReference type="PANTHER" id="PTHR43140">
    <property type="entry name" value="TYPE-1 RESTRICTION ENZYME ECOKI SPECIFICITY PROTEIN"/>
    <property type="match status" value="1"/>
</dbReference>
<dbReference type="AlphaFoldDB" id="X0S3Z1"/>
<dbReference type="InterPro" id="IPR000055">
    <property type="entry name" value="Restrct_endonuc_typeI_TRD"/>
</dbReference>
<organism evidence="5">
    <name type="scientific">marine sediment metagenome</name>
    <dbReference type="NCBI Taxonomy" id="412755"/>
    <lineage>
        <taxon>unclassified sequences</taxon>
        <taxon>metagenomes</taxon>
        <taxon>ecological metagenomes</taxon>
    </lineage>
</organism>
<evidence type="ECO:0000256" key="3">
    <source>
        <dbReference type="ARBA" id="ARBA00023125"/>
    </source>
</evidence>
<feature type="domain" description="Type I restriction modification DNA specificity" evidence="4">
    <location>
        <begin position="2"/>
        <end position="103"/>
    </location>
</feature>
<gene>
    <name evidence="5" type="ORF">S01H1_07683</name>
</gene>
<dbReference type="InterPro" id="IPR051212">
    <property type="entry name" value="Type-I_RE_S_subunit"/>
</dbReference>
<keyword evidence="3" id="KW-0238">DNA-binding</keyword>
<dbReference type="Pfam" id="PF01420">
    <property type="entry name" value="Methylase_S"/>
    <property type="match status" value="1"/>
</dbReference>
<reference evidence="5" key="1">
    <citation type="journal article" date="2014" name="Front. Microbiol.">
        <title>High frequency of phylogenetically diverse reductive dehalogenase-homologous genes in deep subseafloor sedimentary metagenomes.</title>
        <authorList>
            <person name="Kawai M."/>
            <person name="Futagami T."/>
            <person name="Toyoda A."/>
            <person name="Takaki Y."/>
            <person name="Nishi S."/>
            <person name="Hori S."/>
            <person name="Arai W."/>
            <person name="Tsubouchi T."/>
            <person name="Morono Y."/>
            <person name="Uchiyama I."/>
            <person name="Ito T."/>
            <person name="Fujiyama A."/>
            <person name="Inagaki F."/>
            <person name="Takami H."/>
        </authorList>
    </citation>
    <scope>NUCLEOTIDE SEQUENCE</scope>
    <source>
        <strain evidence="5">Expedition CK06-06</strain>
    </source>
</reference>
<comment type="similarity">
    <text evidence="1">Belongs to the type-I restriction system S methylase family.</text>
</comment>
<name>X0S3Z1_9ZZZZ</name>
<evidence type="ECO:0000313" key="5">
    <source>
        <dbReference type="EMBL" id="GAF70647.1"/>
    </source>
</evidence>
<accession>X0S3Z1</accession>
<dbReference type="PANTHER" id="PTHR43140:SF1">
    <property type="entry name" value="TYPE I RESTRICTION ENZYME ECOKI SPECIFICITY SUBUNIT"/>
    <property type="match status" value="1"/>
</dbReference>
<dbReference type="SUPFAM" id="SSF116734">
    <property type="entry name" value="DNA methylase specificity domain"/>
    <property type="match status" value="2"/>
</dbReference>
<sequence length="377" mass="42574">MIIGRKGSIGAVNFSNAPCWPIDTTYFIDDFNGLVPEFIFYAFKGLNLADLDTSTAIPGLNRNDIYNQHIPLPPIAEQDRIVEKVEELLARVNATRERLTKVKEILKRFRQSILAAACSGRLTADWRERQGLATATSYVWEQAINKLEAEYEASCRQTKAQGKRKPFKPTCLEDFELAWELNFDGLPENWTYVPMGKVCLKITDGTHDTPKPTETGIPFITAKHVRDRSVDFENALYLTKEIHDSIYARCNPRRGDVIVVNIGAGTATPAFVNVDFEFSMKNVALLKPNMEILDGRYLELHQLYIKPFVFELVTRGGAQPFMGLNLIKTIPCIMPPLDEQKEVVRHAEAIFKLADQIEKRVVDATARAEKLTQAILA</sequence>
<comment type="caution">
    <text evidence="5">The sequence shown here is derived from an EMBL/GenBank/DDBJ whole genome shotgun (WGS) entry which is preliminary data.</text>
</comment>
<dbReference type="CDD" id="cd17246">
    <property type="entry name" value="RMtype1_S_SonII-TRD2-CR2_like"/>
    <property type="match status" value="1"/>
</dbReference>
<evidence type="ECO:0000259" key="4">
    <source>
        <dbReference type="Pfam" id="PF01420"/>
    </source>
</evidence>
<proteinExistence type="inferred from homology"/>
<evidence type="ECO:0000256" key="2">
    <source>
        <dbReference type="ARBA" id="ARBA00022747"/>
    </source>
</evidence>
<dbReference type="CDD" id="cd17267">
    <property type="entry name" value="RMtype1_S_EcoAO83I-TRD1-CR1_like"/>
    <property type="match status" value="1"/>
</dbReference>
<keyword evidence="2" id="KW-0680">Restriction system</keyword>
<dbReference type="Gene3D" id="3.90.220.20">
    <property type="entry name" value="DNA methylase specificity domains"/>
    <property type="match status" value="2"/>
</dbReference>